<dbReference type="AlphaFoldDB" id="A0A158E816"/>
<dbReference type="STRING" id="1777141.AWB80_08483"/>
<gene>
    <name evidence="1" type="ORF">AWB80_08483</name>
</gene>
<accession>A0A158E816</accession>
<dbReference type="Proteomes" id="UP000054911">
    <property type="component" value="Unassembled WGS sequence"/>
</dbReference>
<name>A0A158E816_9BURK</name>
<reference evidence="1" key="1">
    <citation type="submission" date="2016-01" db="EMBL/GenBank/DDBJ databases">
        <authorList>
            <person name="Peeters C."/>
        </authorList>
    </citation>
    <scope>NUCLEOTIDE SEQUENCE [LARGE SCALE GENOMIC DNA]</scope>
    <source>
        <strain evidence="1">LMG 29323</strain>
    </source>
</reference>
<evidence type="ECO:0000313" key="1">
    <source>
        <dbReference type="EMBL" id="SAL03041.1"/>
    </source>
</evidence>
<comment type="caution">
    <text evidence="1">The sequence shown here is derived from an EMBL/GenBank/DDBJ whole genome shotgun (WGS) entry which is preliminary data.</text>
</comment>
<keyword evidence="2" id="KW-1185">Reference proteome</keyword>
<sequence length="109" mass="12546">MTGDLRFDLTQLDPKATNLDLMIVTPKKLDIAIGTITREIARAIHPRTGNERIIEETLGSQISAIQIAPRHARTADIQFTHRTRRHQLILRIEQIHARVGDRSTDRHRR</sequence>
<organism evidence="1 2">
    <name type="scientific">Caballeronia pedi</name>
    <dbReference type="NCBI Taxonomy" id="1777141"/>
    <lineage>
        <taxon>Bacteria</taxon>
        <taxon>Pseudomonadati</taxon>
        <taxon>Pseudomonadota</taxon>
        <taxon>Betaproteobacteria</taxon>
        <taxon>Burkholderiales</taxon>
        <taxon>Burkholderiaceae</taxon>
        <taxon>Caballeronia</taxon>
    </lineage>
</organism>
<proteinExistence type="predicted"/>
<evidence type="ECO:0000313" key="2">
    <source>
        <dbReference type="Proteomes" id="UP000054911"/>
    </source>
</evidence>
<dbReference type="EMBL" id="FCOE02000108">
    <property type="protein sequence ID" value="SAL03041.1"/>
    <property type="molecule type" value="Genomic_DNA"/>
</dbReference>
<dbReference type="AntiFam" id="ANF00178">
    <property type="entry name" value="Shadow ORF (opposite dhbF)"/>
</dbReference>
<protein>
    <submittedName>
        <fullName evidence="1">Uncharacterized protein</fullName>
    </submittedName>
</protein>